<dbReference type="InterPro" id="IPR002469">
    <property type="entry name" value="Peptidase_S9B_N"/>
</dbReference>
<dbReference type="InterPro" id="IPR050278">
    <property type="entry name" value="Serine_Prot_S9B/DPPIV"/>
</dbReference>
<evidence type="ECO:0000313" key="4">
    <source>
        <dbReference type="EMBL" id="MEK8046424.1"/>
    </source>
</evidence>
<proteinExistence type="predicted"/>
<dbReference type="Pfam" id="PF00930">
    <property type="entry name" value="DPPIV_N"/>
    <property type="match status" value="1"/>
</dbReference>
<dbReference type="EMBL" id="JBBUTI010000005">
    <property type="protein sequence ID" value="MEK8046424.1"/>
    <property type="molecule type" value="Genomic_DNA"/>
</dbReference>
<evidence type="ECO:0000313" key="5">
    <source>
        <dbReference type="Proteomes" id="UP001379945"/>
    </source>
</evidence>
<feature type="region of interest" description="Disordered" evidence="1">
    <location>
        <begin position="118"/>
        <end position="145"/>
    </location>
</feature>
<dbReference type="SUPFAM" id="SSF82171">
    <property type="entry name" value="DPP6 N-terminal domain-like"/>
    <property type="match status" value="1"/>
</dbReference>
<protein>
    <submittedName>
        <fullName evidence="4">DPP IV N-terminal domain-containing protein</fullName>
    </submittedName>
</protein>
<feature type="compositionally biased region" description="Basic and acidic residues" evidence="1">
    <location>
        <begin position="125"/>
        <end position="135"/>
    </location>
</feature>
<evidence type="ECO:0000259" key="3">
    <source>
        <dbReference type="Pfam" id="PF00930"/>
    </source>
</evidence>
<evidence type="ECO:0000259" key="2">
    <source>
        <dbReference type="Pfam" id="PF00326"/>
    </source>
</evidence>
<sequence length="779" mass="86291">MFRTHPFTPSPSIARETFNLKAGRKPQGGVLAALSLCVFLMLSPPSAMAEQLQIDRLASGASLNGPQAIQPQVSPDGQRVGFLQGAADDRRRLDLWLFDRSTGRATLWIDSRTLGKDGPLSATEAARRERTRTSDGRGISHWQWSPDGQQVMLGTGQGVHVATRQADGSASIKAVMKADDVQDPQWSPRGRYLSFVRQQNLQVLDLRTGRVRALTTDGRGTVHNAESEFVAQEEMDQPRGYWWAPDESAVAFKQFDEGGVPEQARIRIGASSMQMEQQRYPFAGGPNVKLRLGVVSLAGGPVRWVPLGANPDIYLPRVNWLPDSQSVSFQRQSRDQRTLELISHHVASGRQQRLALETAKAWVELHDDLHFLKRQPVFIWAAVRDGRKHLELVSLDGQRRVPLTAGDWQVDKLLAVDEAAGVAWVAGDTEPALERHVWRIKLDGSTARTPERISTPGAWHEASFSQHSAGQPLWVDVWSTPNQPPRSAIRDGNGQALAWLAENPLDATHPYHRYLDHHVTPEFGQVAAEDGTMLNWAMLKPPGFDASKKYPVLLSVYGGPGVQVVKRQWGSAWNQALAQRGYIVFMLDNRGSDRRGQRFAEAIAGRLGEVEVRDQLTGLRWLTSQPWADSQRVAVHGHSYGGYMTLMLLAKAPPGTFASGIASAPVTQWELYDTHYTERYLGQPAQAQQAYALSNVLPLSDKLNAPLLLVHGMADDNVLLANSTQLMGLMQQRGQPFRFMAYPGATHALGGRDTALHYHRLVAQYLDETLASRPAYTAR</sequence>
<keyword evidence="5" id="KW-1185">Reference proteome</keyword>
<dbReference type="InterPro" id="IPR001375">
    <property type="entry name" value="Peptidase_S9_cat"/>
</dbReference>
<dbReference type="RefSeq" id="WP_341398711.1">
    <property type="nucleotide sequence ID" value="NZ_JBBUTI010000005.1"/>
</dbReference>
<organism evidence="4 5">
    <name type="scientific">Ideonella margarita</name>
    <dbReference type="NCBI Taxonomy" id="2984191"/>
    <lineage>
        <taxon>Bacteria</taxon>
        <taxon>Pseudomonadati</taxon>
        <taxon>Pseudomonadota</taxon>
        <taxon>Betaproteobacteria</taxon>
        <taxon>Burkholderiales</taxon>
        <taxon>Sphaerotilaceae</taxon>
        <taxon>Ideonella</taxon>
    </lineage>
</organism>
<dbReference type="Pfam" id="PF00326">
    <property type="entry name" value="Peptidase_S9"/>
    <property type="match status" value="1"/>
</dbReference>
<dbReference type="PANTHER" id="PTHR11731:SF193">
    <property type="entry name" value="DIPEPTIDYL PEPTIDASE 9"/>
    <property type="match status" value="1"/>
</dbReference>
<reference evidence="4 5" key="1">
    <citation type="submission" date="2024-04" db="EMBL/GenBank/DDBJ databases">
        <title>Novel species of the genus Ideonella isolated from streams.</title>
        <authorList>
            <person name="Lu H."/>
        </authorList>
    </citation>
    <scope>NUCLEOTIDE SEQUENCE [LARGE SCALE GENOMIC DNA]</scope>
    <source>
        <strain evidence="4 5">LYT19W</strain>
    </source>
</reference>
<dbReference type="Proteomes" id="UP001379945">
    <property type="component" value="Unassembled WGS sequence"/>
</dbReference>
<dbReference type="SUPFAM" id="SSF53474">
    <property type="entry name" value="alpha/beta-Hydrolases"/>
    <property type="match status" value="1"/>
</dbReference>
<feature type="domain" description="Dipeptidylpeptidase IV N-terminal" evidence="3">
    <location>
        <begin position="171"/>
        <end position="485"/>
    </location>
</feature>
<dbReference type="Gene3D" id="2.140.10.30">
    <property type="entry name" value="Dipeptidylpeptidase IV, N-terminal domain"/>
    <property type="match status" value="1"/>
</dbReference>
<dbReference type="Gene3D" id="3.40.50.1820">
    <property type="entry name" value="alpha/beta hydrolase"/>
    <property type="match status" value="1"/>
</dbReference>
<dbReference type="PANTHER" id="PTHR11731">
    <property type="entry name" value="PROTEASE FAMILY S9B,C DIPEPTIDYL-PEPTIDASE IV-RELATED"/>
    <property type="match status" value="1"/>
</dbReference>
<evidence type="ECO:0000256" key="1">
    <source>
        <dbReference type="SAM" id="MobiDB-lite"/>
    </source>
</evidence>
<gene>
    <name evidence="4" type="ORF">AACH00_08720</name>
</gene>
<name>A0ABU9C3H7_9BURK</name>
<comment type="caution">
    <text evidence="4">The sequence shown here is derived from an EMBL/GenBank/DDBJ whole genome shotgun (WGS) entry which is preliminary data.</text>
</comment>
<accession>A0ABU9C3H7</accession>
<feature type="domain" description="Peptidase S9 prolyl oligopeptidase catalytic" evidence="2">
    <location>
        <begin position="573"/>
        <end position="771"/>
    </location>
</feature>
<dbReference type="InterPro" id="IPR029058">
    <property type="entry name" value="AB_hydrolase_fold"/>
</dbReference>